<dbReference type="Proteomes" id="UP000759529">
    <property type="component" value="Unassembled WGS sequence"/>
</dbReference>
<proteinExistence type="predicted"/>
<feature type="non-terminal residue" evidence="1">
    <location>
        <position position="1"/>
    </location>
</feature>
<dbReference type="EMBL" id="JACSOD020000182">
    <property type="protein sequence ID" value="MBM6497829.1"/>
    <property type="molecule type" value="Genomic_DNA"/>
</dbReference>
<protein>
    <submittedName>
        <fullName evidence="1">Uncharacterized protein</fullName>
    </submittedName>
</protein>
<sequence length="88" mass="9657">IELACDQDGGETILTNGSSYNSLITNTDVTVGDTYYVRVSGYSQNNAGTFCLKVSTNQLLANDNFSFESLKLYPNPTKNTLNVSYNQE</sequence>
<comment type="caution">
    <text evidence="1">The sequence shown here is derived from an EMBL/GenBank/DDBJ whole genome shotgun (WGS) entry which is preliminary data.</text>
</comment>
<gene>
    <name evidence="1" type="ORF">H9X54_000635</name>
</gene>
<feature type="non-terminal residue" evidence="1">
    <location>
        <position position="88"/>
    </location>
</feature>
<accession>A0ABS2CSE2</accession>
<organism evidence="1 2">
    <name type="scientific">Flavobacterium macrobrachii</name>
    <dbReference type="NCBI Taxonomy" id="591204"/>
    <lineage>
        <taxon>Bacteria</taxon>
        <taxon>Pseudomonadati</taxon>
        <taxon>Bacteroidota</taxon>
        <taxon>Flavobacteriia</taxon>
        <taxon>Flavobacteriales</taxon>
        <taxon>Flavobacteriaceae</taxon>
        <taxon>Flavobacterium</taxon>
    </lineage>
</organism>
<keyword evidence="2" id="KW-1185">Reference proteome</keyword>
<name>A0ABS2CSE2_9FLAO</name>
<reference evidence="1 2" key="1">
    <citation type="submission" date="2021-02" db="EMBL/GenBank/DDBJ databases">
        <authorList>
            <person name="Jung H.S."/>
            <person name="Chun B.H."/>
            <person name="Jeon C.O."/>
        </authorList>
    </citation>
    <scope>NUCLEOTIDE SEQUENCE [LARGE SCALE GENOMIC DNA]</scope>
    <source>
        <strain evidence="1 2">LMG 25203</strain>
    </source>
</reference>
<evidence type="ECO:0000313" key="2">
    <source>
        <dbReference type="Proteomes" id="UP000759529"/>
    </source>
</evidence>
<evidence type="ECO:0000313" key="1">
    <source>
        <dbReference type="EMBL" id="MBM6497829.1"/>
    </source>
</evidence>